<feature type="binding site" evidence="7">
    <location>
        <position position="240"/>
    </location>
    <ligand>
        <name>Mn(2+)</name>
        <dbReference type="ChEBI" id="CHEBI:29035"/>
        <label>1</label>
    </ligand>
</feature>
<dbReference type="GO" id="GO:0019556">
    <property type="term" value="P:L-histidine catabolic process to glutamate and formamide"/>
    <property type="evidence" value="ECO:0007669"/>
    <property type="project" value="UniProtKB-UniRule"/>
</dbReference>
<keyword evidence="1 5" id="KW-0479">Metal-binding</keyword>
<dbReference type="PROSITE" id="PS51409">
    <property type="entry name" value="ARGINASE_2"/>
    <property type="match status" value="1"/>
</dbReference>
<evidence type="ECO:0000256" key="1">
    <source>
        <dbReference type="ARBA" id="ARBA00022723"/>
    </source>
</evidence>
<dbReference type="UniPathway" id="UPA00379">
    <property type="reaction ID" value="UER00552"/>
</dbReference>
<gene>
    <name evidence="5" type="primary">hutG</name>
    <name evidence="9" type="ORF">SAMN06296058_0003</name>
</gene>
<dbReference type="HAMAP" id="MF_00737">
    <property type="entry name" value="Formimidoylglutam"/>
    <property type="match status" value="1"/>
</dbReference>
<dbReference type="PRINTS" id="PR00116">
    <property type="entry name" value="ARGINASE"/>
</dbReference>
<protein>
    <recommendedName>
        <fullName evidence="5 6">Formimidoylglutamase</fullName>
        <ecNumber evidence="5 6">3.5.3.8</ecNumber>
    </recommendedName>
    <alternativeName>
        <fullName evidence="5">Formiminoglutamase</fullName>
    </alternativeName>
    <alternativeName>
        <fullName evidence="5">Formiminoglutamate hydrolase</fullName>
    </alternativeName>
</protein>
<evidence type="ECO:0000256" key="2">
    <source>
        <dbReference type="ARBA" id="ARBA00022801"/>
    </source>
</evidence>
<feature type="binding site" evidence="5">
    <location>
        <position position="149"/>
    </location>
    <ligand>
        <name>Mn(2+)</name>
        <dbReference type="ChEBI" id="CHEBI:29035"/>
        <label>2</label>
    </ligand>
</feature>
<feature type="binding site" evidence="7">
    <location>
        <position position="149"/>
    </location>
    <ligand>
        <name>Mn(2+)</name>
        <dbReference type="ChEBI" id="CHEBI:29035"/>
        <label>1</label>
    </ligand>
</feature>
<feature type="binding site" evidence="5">
    <location>
        <position position="238"/>
    </location>
    <ligand>
        <name>Mn(2+)</name>
        <dbReference type="ChEBI" id="CHEBI:29035"/>
        <label>2</label>
    </ligand>
</feature>
<dbReference type="CDD" id="cd09988">
    <property type="entry name" value="Formimidoylglutamase"/>
    <property type="match status" value="1"/>
</dbReference>
<keyword evidence="4 5" id="KW-0464">Manganese</keyword>
<dbReference type="InterPro" id="IPR006035">
    <property type="entry name" value="Ureohydrolase"/>
</dbReference>
<dbReference type="STRING" id="428993.SAMN06296058_0003"/>
<dbReference type="PANTHER" id="PTHR11358">
    <property type="entry name" value="ARGINASE/AGMATINASE"/>
    <property type="match status" value="1"/>
</dbReference>
<dbReference type="Pfam" id="PF00491">
    <property type="entry name" value="Arginase"/>
    <property type="match status" value="1"/>
</dbReference>
<dbReference type="PANTHER" id="PTHR11358:SF35">
    <property type="entry name" value="FORMIMIDOYLGLUTAMASE"/>
    <property type="match status" value="1"/>
</dbReference>
<dbReference type="InterPro" id="IPR005923">
    <property type="entry name" value="HutG"/>
</dbReference>
<feature type="binding site" evidence="5 7">
    <location>
        <position position="147"/>
    </location>
    <ligand>
        <name>Mn(2+)</name>
        <dbReference type="ChEBI" id="CHEBI:29035"/>
        <label>1</label>
    </ligand>
</feature>
<comment type="cofactor">
    <cofactor evidence="5 7">
        <name>Mn(2+)</name>
        <dbReference type="ChEBI" id="CHEBI:29035"/>
    </cofactor>
    <text evidence="5 7">Binds 2 manganese ions per subunit.</text>
</comment>
<dbReference type="Gene3D" id="3.40.800.10">
    <property type="entry name" value="Ureohydrolase domain"/>
    <property type="match status" value="1"/>
</dbReference>
<dbReference type="GO" id="GO:0030145">
    <property type="term" value="F:manganese ion binding"/>
    <property type="evidence" value="ECO:0007669"/>
    <property type="project" value="UniProtKB-UniRule"/>
</dbReference>
<keyword evidence="10" id="KW-1185">Reference proteome</keyword>
<evidence type="ECO:0000256" key="8">
    <source>
        <dbReference type="PROSITE-ProRule" id="PRU00742"/>
    </source>
</evidence>
<evidence type="ECO:0000256" key="6">
    <source>
        <dbReference type="NCBIfam" id="TIGR01227"/>
    </source>
</evidence>
<evidence type="ECO:0000313" key="10">
    <source>
        <dbReference type="Proteomes" id="UP000190341"/>
    </source>
</evidence>
<dbReference type="PIRSF" id="PIRSF036979">
    <property type="entry name" value="Arginase"/>
    <property type="match status" value="1"/>
</dbReference>
<feature type="binding site" evidence="5 7">
    <location>
        <position position="238"/>
    </location>
    <ligand>
        <name>Mn(2+)</name>
        <dbReference type="ChEBI" id="CHEBI:29035"/>
        <label>1</label>
    </ligand>
</feature>
<evidence type="ECO:0000256" key="5">
    <source>
        <dbReference type="HAMAP-Rule" id="MF_00737"/>
    </source>
</evidence>
<feature type="binding site" evidence="5">
    <location>
        <position position="147"/>
    </location>
    <ligand>
        <name>Mn(2+)</name>
        <dbReference type="ChEBI" id="CHEBI:29035"/>
        <label>2</label>
    </ligand>
</feature>
<comment type="function">
    <text evidence="5">Catalyzes the conversion of N-formimidoyl-L-glutamate to L-glutamate and formamide.</text>
</comment>
<dbReference type="GO" id="GO:0008783">
    <property type="term" value="F:agmatinase activity"/>
    <property type="evidence" value="ECO:0007669"/>
    <property type="project" value="TreeGrafter"/>
</dbReference>
<dbReference type="SUPFAM" id="SSF52768">
    <property type="entry name" value="Arginase/deacetylase"/>
    <property type="match status" value="1"/>
</dbReference>
<comment type="similarity">
    <text evidence="5 8">Belongs to the arginase family.</text>
</comment>
<feature type="binding site" evidence="5 7">
    <location>
        <position position="151"/>
    </location>
    <ligand>
        <name>Mn(2+)</name>
        <dbReference type="ChEBI" id="CHEBI:29035"/>
        <label>1</label>
    </ligand>
</feature>
<dbReference type="GO" id="GO:0019557">
    <property type="term" value="P:L-histidine catabolic process to glutamate and formate"/>
    <property type="evidence" value="ECO:0007669"/>
    <property type="project" value="UniProtKB-UniPathway"/>
</dbReference>
<reference evidence="9 10" key="1">
    <citation type="submission" date="2017-02" db="EMBL/GenBank/DDBJ databases">
        <authorList>
            <person name="Peterson S.W."/>
        </authorList>
    </citation>
    <scope>NUCLEOTIDE SEQUENCE [LARGE SCALE GENOMIC DNA]</scope>
    <source>
        <strain evidence="9 10">P15</strain>
    </source>
</reference>
<comment type="catalytic activity">
    <reaction evidence="5">
        <text>N-formimidoyl-L-glutamate + H2O = formamide + L-glutamate</text>
        <dbReference type="Rhea" id="RHEA:22492"/>
        <dbReference type="ChEBI" id="CHEBI:15377"/>
        <dbReference type="ChEBI" id="CHEBI:16397"/>
        <dbReference type="ChEBI" id="CHEBI:29985"/>
        <dbReference type="ChEBI" id="CHEBI:58928"/>
        <dbReference type="EC" id="3.5.3.8"/>
    </reaction>
</comment>
<dbReference type="EC" id="3.5.3.8" evidence="5 6"/>
<dbReference type="GO" id="GO:0050415">
    <property type="term" value="F:formimidoylglutamase activity"/>
    <property type="evidence" value="ECO:0007669"/>
    <property type="project" value="UniProtKB-UniRule"/>
</dbReference>
<dbReference type="GO" id="GO:0033389">
    <property type="term" value="P:putrescine biosynthetic process from arginine, via agmatine"/>
    <property type="evidence" value="ECO:0007669"/>
    <property type="project" value="TreeGrafter"/>
</dbReference>
<proteinExistence type="inferred from homology"/>
<dbReference type="EMBL" id="FUZV01000001">
    <property type="protein sequence ID" value="SKC39233.1"/>
    <property type="molecule type" value="Genomic_DNA"/>
</dbReference>
<name>A0A1T5IJQ9_9GAMM</name>
<accession>A0A1T5IJQ9</accession>
<evidence type="ECO:0000313" key="9">
    <source>
        <dbReference type="EMBL" id="SKC39233.1"/>
    </source>
</evidence>
<evidence type="ECO:0000256" key="4">
    <source>
        <dbReference type="ARBA" id="ARBA00023211"/>
    </source>
</evidence>
<feature type="binding site" evidence="5 7">
    <location>
        <position position="120"/>
    </location>
    <ligand>
        <name>Mn(2+)</name>
        <dbReference type="ChEBI" id="CHEBI:29035"/>
        <label>1</label>
    </ligand>
</feature>
<comment type="pathway">
    <text evidence="5">Amino-acid degradation; L-histidine degradation into L-glutamate; L-glutamate from N-formimidoyl-L-glutamate (hydrolase route): step 1/1.</text>
</comment>
<dbReference type="AlphaFoldDB" id="A0A1T5IJQ9"/>
<dbReference type="InterPro" id="IPR023696">
    <property type="entry name" value="Ureohydrolase_dom_sf"/>
</dbReference>
<evidence type="ECO:0000256" key="3">
    <source>
        <dbReference type="ARBA" id="ARBA00022808"/>
    </source>
</evidence>
<sequence length="309" mass="33233">MSSLWRGRIDPPGTADTCRWHQVIRPIEVDGSQKGGIALLGLACDEGVRRNGGRVGAHEGPDALRRALSNLPVLHTHALYDAGDVSCKGDALEVAQQAYAQRARQLLDAGHFVIGLGGGHEIGFASYLALAAHLGGADKRIGIFNFDAHFDLREAARASSGTPFLQAINHAQSREMRLTYHCIGASRTGNTPHLFATAERCGVRYIVEEELCPWNWIAQAELIRGWCDEVDAIYVTICLDVLSQSVAPGVSAPNAGGMALEVLEALLDSIMATGRTVIMDVAELCPVLDRDNATARVAARLIHRAVSRL</sequence>
<keyword evidence="2 5" id="KW-0378">Hydrolase</keyword>
<keyword evidence="3 5" id="KW-0369">Histidine metabolism</keyword>
<evidence type="ECO:0000256" key="7">
    <source>
        <dbReference type="PIRSR" id="PIRSR036979-1"/>
    </source>
</evidence>
<dbReference type="NCBIfam" id="TIGR01227">
    <property type="entry name" value="hutG"/>
    <property type="match status" value="1"/>
</dbReference>
<organism evidence="9 10">
    <name type="scientific">Pseudoxanthomonas indica</name>
    <dbReference type="NCBI Taxonomy" id="428993"/>
    <lineage>
        <taxon>Bacteria</taxon>
        <taxon>Pseudomonadati</taxon>
        <taxon>Pseudomonadota</taxon>
        <taxon>Gammaproteobacteria</taxon>
        <taxon>Lysobacterales</taxon>
        <taxon>Lysobacteraceae</taxon>
        <taxon>Pseudoxanthomonas</taxon>
    </lineage>
</organism>
<dbReference type="Proteomes" id="UP000190341">
    <property type="component" value="Unassembled WGS sequence"/>
</dbReference>
<feature type="binding site" evidence="5">
    <location>
        <position position="240"/>
    </location>
    <ligand>
        <name>Mn(2+)</name>
        <dbReference type="ChEBI" id="CHEBI:29035"/>
        <label>2</label>
    </ligand>
</feature>